<reference evidence="3" key="1">
    <citation type="journal article" date="2019" name="Int. J. Syst. Evol. Microbiol.">
        <title>The Global Catalogue of Microorganisms (GCM) 10K type strain sequencing project: providing services to taxonomists for standard genome sequencing and annotation.</title>
        <authorList>
            <consortium name="The Broad Institute Genomics Platform"/>
            <consortium name="The Broad Institute Genome Sequencing Center for Infectious Disease"/>
            <person name="Wu L."/>
            <person name="Ma J."/>
        </authorList>
    </citation>
    <scope>NUCLEOTIDE SEQUENCE [LARGE SCALE GENOMIC DNA]</scope>
    <source>
        <strain evidence="3">JCM 18302</strain>
    </source>
</reference>
<dbReference type="InterPro" id="IPR048667">
    <property type="entry name" value="Imm5-like"/>
</dbReference>
<gene>
    <name evidence="2" type="ORF">GCM10023320_64870</name>
</gene>
<keyword evidence="3" id="KW-1185">Reference proteome</keyword>
<dbReference type="EMBL" id="BAABJO010000032">
    <property type="protein sequence ID" value="GAA5135402.1"/>
    <property type="molecule type" value="Genomic_DNA"/>
</dbReference>
<dbReference type="Proteomes" id="UP001500804">
    <property type="component" value="Unassembled WGS sequence"/>
</dbReference>
<feature type="domain" description="Imm-5-like" evidence="1">
    <location>
        <begin position="2"/>
        <end position="105"/>
    </location>
</feature>
<organism evidence="2 3">
    <name type="scientific">Pseudonocardia adelaidensis</name>
    <dbReference type="NCBI Taxonomy" id="648754"/>
    <lineage>
        <taxon>Bacteria</taxon>
        <taxon>Bacillati</taxon>
        <taxon>Actinomycetota</taxon>
        <taxon>Actinomycetes</taxon>
        <taxon>Pseudonocardiales</taxon>
        <taxon>Pseudonocardiaceae</taxon>
        <taxon>Pseudonocardia</taxon>
    </lineage>
</organism>
<evidence type="ECO:0000259" key="1">
    <source>
        <dbReference type="Pfam" id="PF21805"/>
    </source>
</evidence>
<dbReference type="Pfam" id="PF21805">
    <property type="entry name" value="Imm5_like"/>
    <property type="match status" value="1"/>
</dbReference>
<proteinExistence type="predicted"/>
<evidence type="ECO:0000313" key="2">
    <source>
        <dbReference type="EMBL" id="GAA5135402.1"/>
    </source>
</evidence>
<name>A0ABP9NWH7_9PSEU</name>
<sequence length="150" mass="15601">MAIFERDRPDDRRPRAAIDAAQAFADGGERTTALRGTAWAAHRAAQEARDAGRAAASDAARAAAHAAGAAYLHPLAKATQVKHILGSAAHAVRAFELSAGNNPTVGADQMARARSLAHPVVVDVLRRYPAAPGGGGRVGELLRQLDASLR</sequence>
<accession>A0ABP9NWH7</accession>
<protein>
    <recommendedName>
        <fullName evidence="1">Imm-5-like domain-containing protein</fullName>
    </recommendedName>
</protein>
<comment type="caution">
    <text evidence="2">The sequence shown here is derived from an EMBL/GenBank/DDBJ whole genome shotgun (WGS) entry which is preliminary data.</text>
</comment>
<evidence type="ECO:0000313" key="3">
    <source>
        <dbReference type="Proteomes" id="UP001500804"/>
    </source>
</evidence>